<evidence type="ECO:0000256" key="1">
    <source>
        <dbReference type="SAM" id="MobiDB-lite"/>
    </source>
</evidence>
<sequence length="189" mass="21203">MPEWRGGSSASRHPSAQHSMNDEDSESAQNARSDVGTTVEVEEPAGLQGDHLGDHLDLQSECLTRELVEQTATRTTETVLDMEDVGVEENSLNVSIKRKNLQLFQESIKHIMKTGSFGQPSFTDQEIYRLKKLMFLGVIISWLYITRVEDAINEYGHYMDGLLSSSAGERAAKNHGRVAKWFKCMPDID</sequence>
<keyword evidence="3" id="KW-1185">Reference proteome</keyword>
<protein>
    <recommendedName>
        <fullName evidence="4">PiggyBac transposable element-derived protein domain-containing protein</fullName>
    </recommendedName>
</protein>
<evidence type="ECO:0000313" key="3">
    <source>
        <dbReference type="Proteomes" id="UP000324091"/>
    </source>
</evidence>
<proteinExistence type="predicted"/>
<reference evidence="2 3" key="1">
    <citation type="submission" date="2019-04" db="EMBL/GenBank/DDBJ databases">
        <title>Chromosome genome assembly for Takifugu flavidus.</title>
        <authorList>
            <person name="Xiao S."/>
        </authorList>
    </citation>
    <scope>NUCLEOTIDE SEQUENCE [LARGE SCALE GENOMIC DNA]</scope>
    <source>
        <strain evidence="2">HTHZ2018</strain>
        <tissue evidence="2">Muscle</tissue>
    </source>
</reference>
<dbReference type="EMBL" id="RHFK02000012">
    <property type="protein sequence ID" value="TWW67269.1"/>
    <property type="molecule type" value="Genomic_DNA"/>
</dbReference>
<dbReference type="Proteomes" id="UP000324091">
    <property type="component" value="Chromosome 2"/>
</dbReference>
<comment type="caution">
    <text evidence="2">The sequence shown here is derived from an EMBL/GenBank/DDBJ whole genome shotgun (WGS) entry which is preliminary data.</text>
</comment>
<feature type="compositionally biased region" description="Polar residues" evidence="1">
    <location>
        <begin position="8"/>
        <end position="19"/>
    </location>
</feature>
<organism evidence="2 3">
    <name type="scientific">Takifugu flavidus</name>
    <name type="common">sansaifugu</name>
    <dbReference type="NCBI Taxonomy" id="433684"/>
    <lineage>
        <taxon>Eukaryota</taxon>
        <taxon>Metazoa</taxon>
        <taxon>Chordata</taxon>
        <taxon>Craniata</taxon>
        <taxon>Vertebrata</taxon>
        <taxon>Euteleostomi</taxon>
        <taxon>Actinopterygii</taxon>
        <taxon>Neopterygii</taxon>
        <taxon>Teleostei</taxon>
        <taxon>Neoteleostei</taxon>
        <taxon>Acanthomorphata</taxon>
        <taxon>Eupercaria</taxon>
        <taxon>Tetraodontiformes</taxon>
        <taxon>Tetradontoidea</taxon>
        <taxon>Tetraodontidae</taxon>
        <taxon>Takifugu</taxon>
    </lineage>
</organism>
<feature type="compositionally biased region" description="Polar residues" evidence="1">
    <location>
        <begin position="27"/>
        <end position="36"/>
    </location>
</feature>
<feature type="region of interest" description="Disordered" evidence="1">
    <location>
        <begin position="1"/>
        <end position="37"/>
    </location>
</feature>
<dbReference type="AlphaFoldDB" id="A0A5C6NKT9"/>
<accession>A0A5C6NKT9</accession>
<name>A0A5C6NKT9_9TELE</name>
<evidence type="ECO:0008006" key="4">
    <source>
        <dbReference type="Google" id="ProtNLM"/>
    </source>
</evidence>
<evidence type="ECO:0000313" key="2">
    <source>
        <dbReference type="EMBL" id="TWW67269.1"/>
    </source>
</evidence>
<gene>
    <name evidence="2" type="ORF">D4764_02G0003100</name>
</gene>